<gene>
    <name evidence="3" type="ORF">BACERE00174_01742</name>
    <name evidence="1" type="ORF">FYW06_14360</name>
    <name evidence="2" type="ORF">P6U22_14305</name>
</gene>
<evidence type="ECO:0000313" key="2">
    <source>
        <dbReference type="EMBL" id="MDG0942370.1"/>
    </source>
</evidence>
<reference evidence="1 5" key="2">
    <citation type="submission" date="2019-09" db="EMBL/GenBank/DDBJ databases">
        <authorList>
            <person name="Geng P."/>
            <person name="Wan X."/>
            <person name="Zhou G."/>
            <person name="Yuan Z."/>
            <person name="Hu X."/>
        </authorList>
    </citation>
    <scope>NUCLEOTIDE SEQUENCE [LARGE SCALE GENOMIC DNA]</scope>
    <source>
        <strain evidence="1 5">EFR-4</strain>
    </source>
</reference>
<dbReference type="EMBL" id="VXCE01000008">
    <property type="protein sequence ID" value="KAA8477887.1"/>
    <property type="molecule type" value="Genomic_DNA"/>
</dbReference>
<reference evidence="3 4" key="1">
    <citation type="submission" date="2017-04" db="EMBL/GenBank/DDBJ databases">
        <authorList>
            <person name="Criscuolo A."/>
        </authorList>
    </citation>
    <scope>NUCLEOTIDE SEQUENCE [LARGE SCALE GENOMIC DNA]</scope>
    <source>
        <strain evidence="3">16-00174</strain>
    </source>
</reference>
<dbReference type="EMBL" id="JARPRV010000007">
    <property type="protein sequence ID" value="MDG0942370.1"/>
    <property type="molecule type" value="Genomic_DNA"/>
</dbReference>
<dbReference type="AlphaFoldDB" id="A0A5M9GWL0"/>
<comment type="caution">
    <text evidence="1">The sequence shown here is derived from an EMBL/GenBank/DDBJ whole genome shotgun (WGS) entry which is preliminary data.</text>
</comment>
<reference evidence="2 6" key="3">
    <citation type="submission" date="2023-03" db="EMBL/GenBank/DDBJ databases">
        <title>Genetic diversity of Bacillus cereus sensu lato isolates from Slovenia.</title>
        <authorList>
            <person name="Abdelli M."/>
        </authorList>
    </citation>
    <scope>NUCLEOTIDE SEQUENCE [LARGE SCALE GENOMIC DNA]</scope>
    <source>
        <strain evidence="2 6">SIBC61B</strain>
    </source>
</reference>
<accession>A0A5M9GWL0</accession>
<organism evidence="1 5">
    <name type="scientific">Bacillus paranthracis</name>
    <dbReference type="NCBI Taxonomy" id="2026186"/>
    <lineage>
        <taxon>Bacteria</taxon>
        <taxon>Bacillati</taxon>
        <taxon>Bacillota</taxon>
        <taxon>Bacilli</taxon>
        <taxon>Bacillales</taxon>
        <taxon>Bacillaceae</taxon>
        <taxon>Bacillus</taxon>
        <taxon>Bacillus cereus group</taxon>
    </lineage>
</organism>
<evidence type="ECO:0000313" key="5">
    <source>
        <dbReference type="Proteomes" id="UP000325411"/>
    </source>
</evidence>
<name>A0A5M9GWL0_9BACI</name>
<evidence type="ECO:0000313" key="1">
    <source>
        <dbReference type="EMBL" id="KAA8477887.1"/>
    </source>
</evidence>
<dbReference type="Proteomes" id="UP000194422">
    <property type="component" value="Unassembled WGS sequence"/>
</dbReference>
<dbReference type="Proteomes" id="UP001221338">
    <property type="component" value="Unassembled WGS sequence"/>
</dbReference>
<dbReference type="EMBL" id="FWYW01000062">
    <property type="protein sequence ID" value="SMD84217.1"/>
    <property type="molecule type" value="Genomic_DNA"/>
</dbReference>
<sequence length="84" mass="9512">MEKEQPLLAITLSDIDSVPVVQYKGKPIDNKIRVSVDWVTNTDKLTDGTYIHIEHVEPDEVRGNTKIIQHNHPIVKGTSDITCY</sequence>
<protein>
    <submittedName>
        <fullName evidence="1">Uncharacterized protein</fullName>
    </submittedName>
</protein>
<proteinExistence type="predicted"/>
<dbReference type="RefSeq" id="WP_002028205.1">
    <property type="nucleotide sequence ID" value="NZ_CP040880.1"/>
</dbReference>
<evidence type="ECO:0000313" key="4">
    <source>
        <dbReference type="Proteomes" id="UP000194422"/>
    </source>
</evidence>
<dbReference type="Proteomes" id="UP000325411">
    <property type="component" value="Unassembled WGS sequence"/>
</dbReference>
<evidence type="ECO:0000313" key="3">
    <source>
        <dbReference type="EMBL" id="SMD84217.1"/>
    </source>
</evidence>
<keyword evidence="6" id="KW-1185">Reference proteome</keyword>
<evidence type="ECO:0000313" key="6">
    <source>
        <dbReference type="Proteomes" id="UP001221338"/>
    </source>
</evidence>